<dbReference type="VEuPathDB" id="FungiDB:H257_04923"/>
<dbReference type="EMBL" id="KI913122">
    <property type="protein sequence ID" value="ETV82216.1"/>
    <property type="molecule type" value="Genomic_DNA"/>
</dbReference>
<dbReference type="AlphaFoldDB" id="W4GSA5"/>
<reference evidence="1" key="1">
    <citation type="submission" date="2013-12" db="EMBL/GenBank/DDBJ databases">
        <title>The Genome Sequence of Aphanomyces astaci APO3.</title>
        <authorList>
            <consortium name="The Broad Institute Genomics Platform"/>
            <person name="Russ C."/>
            <person name="Tyler B."/>
            <person name="van West P."/>
            <person name="Dieguez-Uribeondo J."/>
            <person name="Young S.K."/>
            <person name="Zeng Q."/>
            <person name="Gargeya S."/>
            <person name="Fitzgerald M."/>
            <person name="Abouelleil A."/>
            <person name="Alvarado L."/>
            <person name="Chapman S.B."/>
            <person name="Gainer-Dewar J."/>
            <person name="Goldberg J."/>
            <person name="Griggs A."/>
            <person name="Gujja S."/>
            <person name="Hansen M."/>
            <person name="Howarth C."/>
            <person name="Imamovic A."/>
            <person name="Ireland A."/>
            <person name="Larimer J."/>
            <person name="McCowan C."/>
            <person name="Murphy C."/>
            <person name="Pearson M."/>
            <person name="Poon T.W."/>
            <person name="Priest M."/>
            <person name="Roberts A."/>
            <person name="Saif S."/>
            <person name="Shea T."/>
            <person name="Sykes S."/>
            <person name="Wortman J."/>
            <person name="Nusbaum C."/>
            <person name="Birren B."/>
        </authorList>
    </citation>
    <scope>NUCLEOTIDE SEQUENCE [LARGE SCALE GENOMIC DNA]</scope>
    <source>
        <strain evidence="1">APO3</strain>
    </source>
</reference>
<evidence type="ECO:0000313" key="1">
    <source>
        <dbReference type="EMBL" id="ETV82216.1"/>
    </source>
</evidence>
<name>W4GSA5_APHAT</name>
<gene>
    <name evidence="1" type="ORF">H257_04923</name>
</gene>
<accession>W4GSA5</accession>
<protein>
    <submittedName>
        <fullName evidence="1">Uncharacterized protein</fullName>
    </submittedName>
</protein>
<proteinExistence type="predicted"/>
<dbReference type="RefSeq" id="XP_009827885.1">
    <property type="nucleotide sequence ID" value="XM_009829583.1"/>
</dbReference>
<organism evidence="1">
    <name type="scientific">Aphanomyces astaci</name>
    <name type="common">Crayfish plague agent</name>
    <dbReference type="NCBI Taxonomy" id="112090"/>
    <lineage>
        <taxon>Eukaryota</taxon>
        <taxon>Sar</taxon>
        <taxon>Stramenopiles</taxon>
        <taxon>Oomycota</taxon>
        <taxon>Saprolegniomycetes</taxon>
        <taxon>Saprolegniales</taxon>
        <taxon>Verrucalvaceae</taxon>
        <taxon>Aphanomyces</taxon>
    </lineage>
</organism>
<dbReference type="GeneID" id="20806919"/>
<sequence>MAHRAQRPSIRHRAQRDFRRRCCCHVGNSVDESRPEGTRDAHMVGFALSHKARRGSSVELGSETKGFVISQHHEGRFSCWLDGKRKRMTCTYSRQDSVGE</sequence>